<dbReference type="InterPro" id="IPR050109">
    <property type="entry name" value="HTH-type_TetR-like_transc_reg"/>
</dbReference>
<dbReference type="SUPFAM" id="SSF46689">
    <property type="entry name" value="Homeodomain-like"/>
    <property type="match status" value="1"/>
</dbReference>
<keyword evidence="1" id="KW-0805">Transcription regulation</keyword>
<evidence type="ECO:0000256" key="3">
    <source>
        <dbReference type="ARBA" id="ARBA00023163"/>
    </source>
</evidence>
<reference evidence="6 7" key="1">
    <citation type="submission" date="2023-06" db="EMBL/GenBank/DDBJ databases">
        <authorList>
            <person name="Feng G."/>
            <person name="Li J."/>
            <person name="Zhu H."/>
        </authorList>
    </citation>
    <scope>NUCLEOTIDE SEQUENCE [LARGE SCALE GENOMIC DNA]</scope>
    <source>
        <strain evidence="6 7">RHCJP20</strain>
    </source>
</reference>
<proteinExistence type="predicted"/>
<dbReference type="Proteomes" id="UP001235720">
    <property type="component" value="Unassembled WGS sequence"/>
</dbReference>
<dbReference type="RefSeq" id="WP_289468741.1">
    <property type="nucleotide sequence ID" value="NZ_JAUCMM010000001.1"/>
</dbReference>
<dbReference type="Gene3D" id="1.10.357.10">
    <property type="entry name" value="Tetracycline Repressor, domain 2"/>
    <property type="match status" value="1"/>
</dbReference>
<evidence type="ECO:0000313" key="7">
    <source>
        <dbReference type="Proteomes" id="UP001235720"/>
    </source>
</evidence>
<dbReference type="SUPFAM" id="SSF48498">
    <property type="entry name" value="Tetracyclin repressor-like, C-terminal domain"/>
    <property type="match status" value="1"/>
</dbReference>
<keyword evidence="3" id="KW-0804">Transcription</keyword>
<gene>
    <name evidence="6" type="ORF">QUG98_00705</name>
</gene>
<evidence type="ECO:0000259" key="5">
    <source>
        <dbReference type="PROSITE" id="PS50977"/>
    </source>
</evidence>
<dbReference type="PROSITE" id="PS50977">
    <property type="entry name" value="HTH_TETR_2"/>
    <property type="match status" value="1"/>
</dbReference>
<dbReference type="InterPro" id="IPR036271">
    <property type="entry name" value="Tet_transcr_reg_TetR-rel_C_sf"/>
</dbReference>
<feature type="DNA-binding region" description="H-T-H motif" evidence="4">
    <location>
        <begin position="33"/>
        <end position="52"/>
    </location>
</feature>
<evidence type="ECO:0000256" key="4">
    <source>
        <dbReference type="PROSITE-ProRule" id="PRU00335"/>
    </source>
</evidence>
<dbReference type="EMBL" id="JAUCMM010000001">
    <property type="protein sequence ID" value="MDM7886962.1"/>
    <property type="molecule type" value="Genomic_DNA"/>
</dbReference>
<dbReference type="InterPro" id="IPR011075">
    <property type="entry name" value="TetR_C"/>
</dbReference>
<dbReference type="Pfam" id="PF00440">
    <property type="entry name" value="TetR_N"/>
    <property type="match status" value="1"/>
</dbReference>
<keyword evidence="2 4" id="KW-0238">DNA-binding</keyword>
<keyword evidence="7" id="KW-1185">Reference proteome</keyword>
<evidence type="ECO:0000256" key="2">
    <source>
        <dbReference type="ARBA" id="ARBA00023125"/>
    </source>
</evidence>
<feature type="domain" description="HTH tetR-type" evidence="5">
    <location>
        <begin position="10"/>
        <end position="70"/>
    </location>
</feature>
<accession>A0ABT7TBK6</accession>
<dbReference type="InterPro" id="IPR009057">
    <property type="entry name" value="Homeodomain-like_sf"/>
</dbReference>
<dbReference type="PRINTS" id="PR00455">
    <property type="entry name" value="HTHTETR"/>
</dbReference>
<dbReference type="InterPro" id="IPR001647">
    <property type="entry name" value="HTH_TetR"/>
</dbReference>
<dbReference type="Pfam" id="PF16925">
    <property type="entry name" value="TetR_C_13"/>
    <property type="match status" value="1"/>
</dbReference>
<evidence type="ECO:0000313" key="6">
    <source>
        <dbReference type="EMBL" id="MDM7886962.1"/>
    </source>
</evidence>
<organism evidence="6 7">
    <name type="scientific">Curtobacterium subtropicum</name>
    <dbReference type="NCBI Taxonomy" id="3055138"/>
    <lineage>
        <taxon>Bacteria</taxon>
        <taxon>Bacillati</taxon>
        <taxon>Actinomycetota</taxon>
        <taxon>Actinomycetes</taxon>
        <taxon>Micrococcales</taxon>
        <taxon>Microbacteriaceae</taxon>
        <taxon>Curtobacterium</taxon>
    </lineage>
</organism>
<name>A0ABT7TBK6_9MICO</name>
<comment type="caution">
    <text evidence="6">The sequence shown here is derived from an EMBL/GenBank/DDBJ whole genome shotgun (WGS) entry which is preliminary data.</text>
</comment>
<dbReference type="PANTHER" id="PTHR30055">
    <property type="entry name" value="HTH-TYPE TRANSCRIPTIONAL REGULATOR RUTR"/>
    <property type="match status" value="1"/>
</dbReference>
<evidence type="ECO:0000256" key="1">
    <source>
        <dbReference type="ARBA" id="ARBA00023015"/>
    </source>
</evidence>
<sequence length="202" mass="21737">MATTNSTVDPEVRSRIVDAADALFYARGFQSVGMDEIRTTAGVSLKKLYAVFPGKEQLVAAVLGGRHAYWERGIEQAVAAADSPRDRLLAMYDFLEQWFGDDTFRGCGFINAFGELGATSPAVAEIAREHKDSFQRYVADLAGAAVPDTDTAEELAAQLALLAEGAQTTAAIAGDVAPARHARRAAETLIDAAMREATRRER</sequence>
<protein>
    <submittedName>
        <fullName evidence="6">TetR/AcrR family transcriptional regulator</fullName>
    </submittedName>
</protein>
<dbReference type="PANTHER" id="PTHR30055:SF200">
    <property type="entry name" value="HTH-TYPE TRANSCRIPTIONAL REPRESSOR BDCR"/>
    <property type="match status" value="1"/>
</dbReference>